<sequence length="523" mass="52886">MQNAMMSELAAFAVSTGQARPVHQAGHPRGASGAPAQGEGDWAAVFASASAQRVVAPPDAAGAPRVAEPEVVDAPEDPGPEDGADDLAGATPLEPSLLEAEEAEGALEAADAPFAPEGEDLVPEPAPTGLLPTPPQVAPQPGTEAATTGDVAPAAAGAAEALGRSRDGPLPDNSLRPPAPELGEMPGRQQDPRARAEAGRAPQAVIQGQAVAGAPEPPAAPKTGMRDGGASPTLAPPVVRDGRPVPEQEDPPLRFVEADPARAPAAEGQALPPDKAAPGPMLPRSDAGLRTDRAQTVKRAGIREMAPPEARPRPPTHALETAREAEPAPAQGAAAATSPAPTPPRAAAIVPMPEAEVAAIQGVTEPRGATVAPQAAGPAAPPGQTAVAQQVAVQIGQIARPLPDGPIELSLHPEELGRLKLSFSGAEAGLHVVIAAERPETLDLLRRHIDVLAQEMRRLGAEGAQFSFLGGNATFADRHRGSGAQGRSLGWAGDGSPGSPAPMEATAPRPMLRLGDAGLDLRL</sequence>
<organism evidence="3 4">
    <name type="scientific">Vannielia litorea</name>
    <dbReference type="NCBI Taxonomy" id="1217970"/>
    <lineage>
        <taxon>Bacteria</taxon>
        <taxon>Pseudomonadati</taxon>
        <taxon>Pseudomonadota</taxon>
        <taxon>Alphaproteobacteria</taxon>
        <taxon>Rhodobacterales</taxon>
        <taxon>Paracoccaceae</taxon>
        <taxon>Vannielia</taxon>
    </lineage>
</organism>
<dbReference type="EMBL" id="FSRL01000001">
    <property type="protein sequence ID" value="SIO13176.1"/>
    <property type="molecule type" value="Genomic_DNA"/>
</dbReference>
<protein>
    <submittedName>
        <fullName evidence="3">Hook-length control protein FliK</fullName>
    </submittedName>
</protein>
<feature type="compositionally biased region" description="Acidic residues" evidence="1">
    <location>
        <begin position="70"/>
        <end position="85"/>
    </location>
</feature>
<proteinExistence type="predicted"/>
<dbReference type="OrthoDB" id="7203912at2"/>
<dbReference type="RefSeq" id="WP_074256914.1">
    <property type="nucleotide sequence ID" value="NZ_FSRL01000001.1"/>
</dbReference>
<keyword evidence="4" id="KW-1185">Reference proteome</keyword>
<feature type="compositionally biased region" description="Low complexity" evidence="1">
    <location>
        <begin position="86"/>
        <end position="98"/>
    </location>
</feature>
<name>A0A1N6H096_9RHOB</name>
<evidence type="ECO:0000313" key="3">
    <source>
        <dbReference type="EMBL" id="SIO13176.1"/>
    </source>
</evidence>
<dbReference type="AlphaFoldDB" id="A0A1N6H096"/>
<dbReference type="InterPro" id="IPR021136">
    <property type="entry name" value="Flagellar_hook_control-like_C"/>
</dbReference>
<gene>
    <name evidence="3" type="ORF">SAMN05444002_2957</name>
</gene>
<evidence type="ECO:0000259" key="2">
    <source>
        <dbReference type="Pfam" id="PF02120"/>
    </source>
</evidence>
<dbReference type="InterPro" id="IPR038610">
    <property type="entry name" value="FliK-like_C_sf"/>
</dbReference>
<feature type="compositionally biased region" description="Low complexity" evidence="1">
    <location>
        <begin position="144"/>
        <end position="161"/>
    </location>
</feature>
<dbReference type="CDD" id="cd17470">
    <property type="entry name" value="T3SS_Flik_C"/>
    <property type="match status" value="1"/>
</dbReference>
<dbReference type="Gene3D" id="3.30.750.140">
    <property type="match status" value="1"/>
</dbReference>
<accession>A0A1N6H096</accession>
<dbReference type="STRING" id="1217970.SAMN05444002_2957"/>
<dbReference type="Pfam" id="PF02120">
    <property type="entry name" value="Flg_hook"/>
    <property type="match status" value="1"/>
</dbReference>
<reference evidence="4" key="1">
    <citation type="submission" date="2016-11" db="EMBL/GenBank/DDBJ databases">
        <authorList>
            <person name="Varghese N."/>
            <person name="Submissions S."/>
        </authorList>
    </citation>
    <scope>NUCLEOTIDE SEQUENCE [LARGE SCALE GENOMIC DNA]</scope>
    <source>
        <strain evidence="4">DSM 29440</strain>
    </source>
</reference>
<evidence type="ECO:0000313" key="4">
    <source>
        <dbReference type="Proteomes" id="UP000184932"/>
    </source>
</evidence>
<feature type="domain" description="Flagellar hook-length control protein-like C-terminal" evidence="2">
    <location>
        <begin position="407"/>
        <end position="469"/>
    </location>
</feature>
<feature type="region of interest" description="Disordered" evidence="1">
    <location>
        <begin position="479"/>
        <end position="511"/>
    </location>
</feature>
<feature type="region of interest" description="Disordered" evidence="1">
    <location>
        <begin position="16"/>
        <end position="38"/>
    </location>
</feature>
<evidence type="ECO:0000256" key="1">
    <source>
        <dbReference type="SAM" id="MobiDB-lite"/>
    </source>
</evidence>
<feature type="compositionally biased region" description="Low complexity" evidence="1">
    <location>
        <begin position="327"/>
        <end position="339"/>
    </location>
</feature>
<feature type="compositionally biased region" description="Low complexity" evidence="1">
    <location>
        <begin position="106"/>
        <end position="116"/>
    </location>
</feature>
<feature type="region of interest" description="Disordered" evidence="1">
    <location>
        <begin position="53"/>
        <end position="346"/>
    </location>
</feature>
<feature type="compositionally biased region" description="Low complexity" evidence="1">
    <location>
        <begin position="201"/>
        <end position="214"/>
    </location>
</feature>
<dbReference type="Proteomes" id="UP000184932">
    <property type="component" value="Unassembled WGS sequence"/>
</dbReference>